<dbReference type="GeneID" id="62633761"/>
<keyword evidence="3 7" id="KW-0694">RNA-binding</keyword>
<dbReference type="HAMAP" id="MF_00382">
    <property type="entry name" value="Ribosomal_bL20"/>
    <property type="match status" value="1"/>
</dbReference>
<dbReference type="PRINTS" id="PR00062">
    <property type="entry name" value="RIBOSOMALL20"/>
</dbReference>
<evidence type="ECO:0000256" key="3">
    <source>
        <dbReference type="ARBA" id="ARBA00022884"/>
    </source>
</evidence>
<keyword evidence="9" id="KW-0934">Plastid</keyword>
<dbReference type="GO" id="GO:0003735">
    <property type="term" value="F:structural constituent of ribosome"/>
    <property type="evidence" value="ECO:0007669"/>
    <property type="project" value="InterPro"/>
</dbReference>
<geneLocation type="chloroplast" evidence="9"/>
<protein>
    <recommendedName>
        <fullName evidence="6 7">Large ribosomal subunit protein bL20c</fullName>
    </recommendedName>
</protein>
<dbReference type="RefSeq" id="YP_009995762.1">
    <property type="nucleotide sequence ID" value="NC_052911.1"/>
</dbReference>
<dbReference type="GO" id="GO:0019843">
    <property type="term" value="F:rRNA binding"/>
    <property type="evidence" value="ECO:0007669"/>
    <property type="project" value="UniProtKB-UniRule"/>
</dbReference>
<dbReference type="PANTHER" id="PTHR10986">
    <property type="entry name" value="39S RIBOSOMAL PROTEIN L20"/>
    <property type="match status" value="1"/>
</dbReference>
<dbReference type="GO" id="GO:0006412">
    <property type="term" value="P:translation"/>
    <property type="evidence" value="ECO:0007669"/>
    <property type="project" value="InterPro"/>
</dbReference>
<comment type="similarity">
    <text evidence="1 7 8">Belongs to the bacterial ribosomal protein bL20 family.</text>
</comment>
<keyword evidence="9" id="KW-0150">Chloroplast</keyword>
<accession>A0A7H0QZV1</accession>
<dbReference type="InterPro" id="IPR049946">
    <property type="entry name" value="RIBOSOMAL_L20_CS"/>
</dbReference>
<proteinExistence type="inferred from homology"/>
<dbReference type="Gene3D" id="6.10.160.10">
    <property type="match status" value="1"/>
</dbReference>
<evidence type="ECO:0000256" key="8">
    <source>
        <dbReference type="RuleBase" id="RU000561"/>
    </source>
</evidence>
<evidence type="ECO:0000256" key="4">
    <source>
        <dbReference type="ARBA" id="ARBA00022980"/>
    </source>
</evidence>
<dbReference type="NCBIfam" id="TIGR01032">
    <property type="entry name" value="rplT_bact"/>
    <property type="match status" value="1"/>
</dbReference>
<evidence type="ECO:0000313" key="9">
    <source>
        <dbReference type="EMBL" id="QNQ64700.1"/>
    </source>
</evidence>
<evidence type="ECO:0000256" key="7">
    <source>
        <dbReference type="HAMAP-Rule" id="MF_00382"/>
    </source>
</evidence>
<dbReference type="SUPFAM" id="SSF74731">
    <property type="entry name" value="Ribosomal protein L20"/>
    <property type="match status" value="1"/>
</dbReference>
<dbReference type="GO" id="GO:0009507">
    <property type="term" value="C:chloroplast"/>
    <property type="evidence" value="ECO:0007669"/>
    <property type="project" value="UniProtKB-SubCell"/>
</dbReference>
<dbReference type="InterPro" id="IPR035566">
    <property type="entry name" value="Ribosomal_protein_bL20_C"/>
</dbReference>
<evidence type="ECO:0000256" key="1">
    <source>
        <dbReference type="ARBA" id="ARBA00007698"/>
    </source>
</evidence>
<keyword evidence="2 7" id="KW-0699">rRNA-binding</keyword>
<dbReference type="GO" id="GO:1990904">
    <property type="term" value="C:ribonucleoprotein complex"/>
    <property type="evidence" value="ECO:0007669"/>
    <property type="project" value="UniProtKB-KW"/>
</dbReference>
<dbReference type="CDD" id="cd07026">
    <property type="entry name" value="Ribosomal_L20"/>
    <property type="match status" value="1"/>
</dbReference>
<gene>
    <name evidence="7 9" type="primary">rpl20</name>
</gene>
<reference evidence="9" key="1">
    <citation type="submission" date="2020-07" db="EMBL/GenBank/DDBJ databases">
        <authorList>
            <person name="Guo Y."/>
        </authorList>
    </citation>
    <scope>NUCLEOTIDE SEQUENCE</scope>
</reference>
<name>A0A7H0QZV1_9FABA</name>
<comment type="function">
    <text evidence="7">Binds directly to 23S ribosomal RNA and is necessary for the in vitro assembly process of the 50S ribosomal subunit. It is not involved in the protein synthesizing functions of that subunit.</text>
</comment>
<comment type="subcellular location">
    <subcellularLocation>
        <location evidence="7">Plastid</location>
        <location evidence="7">Chloroplast</location>
    </subcellularLocation>
</comment>
<organism evidence="9">
    <name type="scientific">Polygala fallax</name>
    <dbReference type="NCBI Taxonomy" id="1571642"/>
    <lineage>
        <taxon>Eukaryota</taxon>
        <taxon>Viridiplantae</taxon>
        <taxon>Streptophyta</taxon>
        <taxon>Embryophyta</taxon>
        <taxon>Tracheophyta</taxon>
        <taxon>Spermatophyta</taxon>
        <taxon>Magnoliopsida</taxon>
        <taxon>eudicotyledons</taxon>
        <taxon>Gunneridae</taxon>
        <taxon>Pentapetalae</taxon>
        <taxon>rosids</taxon>
        <taxon>fabids</taxon>
        <taxon>Fabales</taxon>
        <taxon>Polygalaceae</taxon>
        <taxon>Polygala</taxon>
    </lineage>
</organism>
<dbReference type="AlphaFoldDB" id="A0A7H0QZV1"/>
<dbReference type="InterPro" id="IPR005813">
    <property type="entry name" value="Ribosomal_bL20"/>
</dbReference>
<evidence type="ECO:0000256" key="5">
    <source>
        <dbReference type="ARBA" id="ARBA00023274"/>
    </source>
</evidence>
<evidence type="ECO:0000256" key="2">
    <source>
        <dbReference type="ARBA" id="ARBA00022730"/>
    </source>
</evidence>
<dbReference type="PROSITE" id="PS00937">
    <property type="entry name" value="RIBOSOMAL_L20"/>
    <property type="match status" value="1"/>
</dbReference>
<sequence>MIRVKRGYTAQRHRTKIRSFESNFRGARSRPMRTLTQHKIKASVSAHRDRDRQKRDFRRLWISRINAAIRGSSIYCSYSFFLKNLYKNQLLLNRKILAQIAILNRECLYTIFNEIIKSKKKEERNGWISSFFFHFFSRKIKISGVPNSGIPIPPGSWY</sequence>
<dbReference type="GO" id="GO:0005840">
    <property type="term" value="C:ribosome"/>
    <property type="evidence" value="ECO:0007669"/>
    <property type="project" value="UniProtKB-KW"/>
</dbReference>
<dbReference type="EMBL" id="MT762166">
    <property type="protein sequence ID" value="QNQ64700.1"/>
    <property type="molecule type" value="Genomic_DNA"/>
</dbReference>
<keyword evidence="5 7" id="KW-0687">Ribonucleoprotein</keyword>
<dbReference type="Gene3D" id="1.10.1900.20">
    <property type="entry name" value="Ribosomal protein L20"/>
    <property type="match status" value="1"/>
</dbReference>
<evidence type="ECO:0000256" key="6">
    <source>
        <dbReference type="ARBA" id="ARBA00035295"/>
    </source>
</evidence>
<keyword evidence="4 7" id="KW-0689">Ribosomal protein</keyword>
<dbReference type="FunFam" id="1.10.1900.20:FF:000001">
    <property type="entry name" value="50S ribosomal protein L20"/>
    <property type="match status" value="1"/>
</dbReference>
<dbReference type="Pfam" id="PF00453">
    <property type="entry name" value="Ribosomal_L20"/>
    <property type="match status" value="1"/>
</dbReference>
<dbReference type="GO" id="GO:0000027">
    <property type="term" value="P:ribosomal large subunit assembly"/>
    <property type="evidence" value="ECO:0007669"/>
    <property type="project" value="UniProtKB-UniRule"/>
</dbReference>